<evidence type="ECO:0000259" key="2">
    <source>
        <dbReference type="Pfam" id="PF06742"/>
    </source>
</evidence>
<dbReference type="SUPFAM" id="SSF160935">
    <property type="entry name" value="VPA0735-like"/>
    <property type="match status" value="1"/>
</dbReference>
<keyword evidence="1" id="KW-0472">Membrane</keyword>
<dbReference type="PANTHER" id="PTHR36509">
    <property type="entry name" value="BLL3101 PROTEIN"/>
    <property type="match status" value="1"/>
</dbReference>
<protein>
    <submittedName>
        <fullName evidence="3">Hypothetical transmembrane protein</fullName>
    </submittedName>
</protein>
<keyword evidence="4" id="KW-1185">Reference proteome</keyword>
<dbReference type="AlphaFoldDB" id="A0A0A8K5G2"/>
<feature type="domain" description="DUF1214" evidence="2">
    <location>
        <begin position="98"/>
        <end position="198"/>
    </location>
</feature>
<feature type="transmembrane region" description="Helical" evidence="1">
    <location>
        <begin position="29"/>
        <end position="52"/>
    </location>
</feature>
<accession>A0A0A8K5G2</accession>
<proteinExistence type="predicted"/>
<dbReference type="PANTHER" id="PTHR36509:SF2">
    <property type="entry name" value="BLL3101 PROTEIN"/>
    <property type="match status" value="1"/>
</dbReference>
<dbReference type="PIRSF" id="PIRSF009471">
    <property type="entry name" value="UCP009471"/>
    <property type="match status" value="1"/>
</dbReference>
<dbReference type="Proteomes" id="UP000031643">
    <property type="component" value="Chromosome"/>
</dbReference>
<dbReference type="InterPro" id="IPR010621">
    <property type="entry name" value="DUF1214"/>
</dbReference>
<dbReference type="Pfam" id="PF06742">
    <property type="entry name" value="DUF1214"/>
    <property type="match status" value="1"/>
</dbReference>
<organism evidence="3 4">
    <name type="scientific">Methyloceanibacter caenitepidi</name>
    <dbReference type="NCBI Taxonomy" id="1384459"/>
    <lineage>
        <taxon>Bacteria</taxon>
        <taxon>Pseudomonadati</taxon>
        <taxon>Pseudomonadota</taxon>
        <taxon>Alphaproteobacteria</taxon>
        <taxon>Hyphomicrobiales</taxon>
        <taxon>Hyphomicrobiaceae</taxon>
        <taxon>Methyloceanibacter</taxon>
    </lineage>
</organism>
<dbReference type="InterPro" id="IPR012038">
    <property type="entry name" value="UCP009471"/>
</dbReference>
<name>A0A0A8K5G2_9HYPH</name>
<dbReference type="KEGG" id="mcg:GL4_2582"/>
<sequence>MTALPDMPLSGAQTHNSLWRDEGGTSMRALGYFIGAFAVALLLGIGSAWYMIERGSMLTTTRVGPWTSWLSEGNPNADPYTRAHLARSGRLPLTSTAARYFMATTDSAGSHLSPQCEYLIAGGPLNARWWSLALYDSQGSIIPNPSNRYSFNSEEAIRRSDGSYEIHLSKSARPGNWLPSGTDPYRDLRLLLRVYGPRETDAAGIGQIPDESLPTIERVRCE</sequence>
<dbReference type="Gene3D" id="2.60.120.600">
    <property type="entry name" value="Domain of unknown function DUF1214, C-terminal domain"/>
    <property type="match status" value="1"/>
</dbReference>
<dbReference type="STRING" id="1384459.GL4_2582"/>
<dbReference type="HOGENOM" id="CLU_099815_1_0_5"/>
<keyword evidence="1" id="KW-1133">Transmembrane helix</keyword>
<reference evidence="3 4" key="1">
    <citation type="submission" date="2014-09" db="EMBL/GenBank/DDBJ databases">
        <title>Genome sequencing of Methyloceanibacter caenitepidi Gela4.</title>
        <authorList>
            <person name="Takeuchi M."/>
            <person name="Susumu S."/>
            <person name="Kamagata Y."/>
            <person name="Oshima K."/>
            <person name="Hattori M."/>
            <person name="Iwasaki W."/>
        </authorList>
    </citation>
    <scope>NUCLEOTIDE SEQUENCE [LARGE SCALE GENOMIC DNA]</scope>
    <source>
        <strain evidence="3 4">Gela4</strain>
    </source>
</reference>
<dbReference type="RefSeq" id="WP_156137587.1">
    <property type="nucleotide sequence ID" value="NZ_AP014648.1"/>
</dbReference>
<keyword evidence="1 3" id="KW-0812">Transmembrane</keyword>
<gene>
    <name evidence="3" type="ORF">GL4_2582</name>
</gene>
<evidence type="ECO:0000256" key="1">
    <source>
        <dbReference type="SAM" id="Phobius"/>
    </source>
</evidence>
<dbReference type="EMBL" id="AP014648">
    <property type="protein sequence ID" value="BAQ18016.1"/>
    <property type="molecule type" value="Genomic_DNA"/>
</dbReference>
<evidence type="ECO:0000313" key="3">
    <source>
        <dbReference type="EMBL" id="BAQ18016.1"/>
    </source>
</evidence>
<dbReference type="OrthoDB" id="7837485at2"/>
<dbReference type="InterPro" id="IPR037049">
    <property type="entry name" value="DUF1214_C_sf"/>
</dbReference>
<evidence type="ECO:0000313" key="4">
    <source>
        <dbReference type="Proteomes" id="UP000031643"/>
    </source>
</evidence>